<keyword evidence="3" id="KW-0762">Sugar transport</keyword>
<dbReference type="GO" id="GO:0042956">
    <property type="term" value="P:maltodextrin transmembrane transport"/>
    <property type="evidence" value="ECO:0007669"/>
    <property type="project" value="TreeGrafter"/>
</dbReference>
<dbReference type="Pfam" id="PF13416">
    <property type="entry name" value="SBP_bac_8"/>
    <property type="match status" value="1"/>
</dbReference>
<dbReference type="Gene3D" id="3.40.190.10">
    <property type="entry name" value="Periplasmic binding protein-like II"/>
    <property type="match status" value="2"/>
</dbReference>
<evidence type="ECO:0000256" key="3">
    <source>
        <dbReference type="ARBA" id="ARBA00022597"/>
    </source>
</evidence>
<dbReference type="CDD" id="cd13586">
    <property type="entry name" value="PBP2_Maltose_binding_like"/>
    <property type="match status" value="1"/>
</dbReference>
<evidence type="ECO:0000256" key="5">
    <source>
        <dbReference type="SAM" id="SignalP"/>
    </source>
</evidence>
<dbReference type="EMBL" id="JPSL02000038">
    <property type="protein sequence ID" value="KGQ21961.1"/>
    <property type="molecule type" value="Genomic_DNA"/>
</dbReference>
<feature type="chain" id="PRO_5002007357" evidence="5">
    <location>
        <begin position="18"/>
        <end position="398"/>
    </location>
</feature>
<dbReference type="Proteomes" id="UP000030364">
    <property type="component" value="Unassembled WGS sequence"/>
</dbReference>
<name>A0A0A2WP51_THEFI</name>
<dbReference type="GO" id="GO:0015768">
    <property type="term" value="P:maltose transport"/>
    <property type="evidence" value="ECO:0007669"/>
    <property type="project" value="TreeGrafter"/>
</dbReference>
<keyword evidence="4 5" id="KW-0732">Signal</keyword>
<evidence type="ECO:0000313" key="7">
    <source>
        <dbReference type="Proteomes" id="UP000030364"/>
    </source>
</evidence>
<dbReference type="STRING" id="276.THFILI_04780"/>
<dbReference type="AlphaFoldDB" id="A0A0A2WP51"/>
<protein>
    <submittedName>
        <fullName evidence="6">Sugar ABC transporter substrate-binding protein</fullName>
    </submittedName>
</protein>
<comment type="caution">
    <text evidence="6">The sequence shown here is derived from an EMBL/GenBank/DDBJ whole genome shotgun (WGS) entry which is preliminary data.</text>
</comment>
<dbReference type="RefSeq" id="WP_038064127.1">
    <property type="nucleotide sequence ID" value="NZ_JPSL02000038.1"/>
</dbReference>
<dbReference type="SUPFAM" id="SSF53850">
    <property type="entry name" value="Periplasmic binding protein-like II"/>
    <property type="match status" value="1"/>
</dbReference>
<keyword evidence="7" id="KW-1185">Reference proteome</keyword>
<comment type="similarity">
    <text evidence="1">Belongs to the bacterial solute-binding protein 1 family.</text>
</comment>
<dbReference type="PRINTS" id="PR00181">
    <property type="entry name" value="MALTOSEBP"/>
</dbReference>
<proteinExistence type="inferred from homology"/>
<gene>
    <name evidence="6" type="ORF">THFILI_04780</name>
</gene>
<dbReference type="GO" id="GO:0055052">
    <property type="term" value="C:ATP-binding cassette (ABC) transporter complex, substrate-binding subunit-containing"/>
    <property type="evidence" value="ECO:0007669"/>
    <property type="project" value="TreeGrafter"/>
</dbReference>
<keyword evidence="2" id="KW-0813">Transport</keyword>
<dbReference type="GO" id="GO:1901982">
    <property type="term" value="F:maltose binding"/>
    <property type="evidence" value="ECO:0007669"/>
    <property type="project" value="TreeGrafter"/>
</dbReference>
<evidence type="ECO:0000256" key="2">
    <source>
        <dbReference type="ARBA" id="ARBA00022448"/>
    </source>
</evidence>
<sequence>MKKWLLALGLLGGLALAQGKITVWTHFGGPELDWLKKQAATFEKTSGTKVEVVEVPFGDIKQKFILGAPQGQAADLVVTVPHDWLGEMAQAGVLEPMDKYVTKGYLGDLQEVGVEAFTFGGKLFGLPAYAESVALIYNKKYVKEPPKTWEEFLALAQKLTTGSTFGFLYNIGDPYFNFGFFKAYGVEGVFGKDAKGNLDPGKLLLQGEAAEKALGFIRDLRFKYRLVPEGVDYGVADSAFKDGAAAMIINGPWALGDYKKAKVDFGIAPFPTPPGAKNPWGPFLGVQGVVVNAYSKNKTAAVNFAKTLVSGQAQVSFNQAGGRIPVSKSAVKSLEKDPVVAGFSKVFPLGTPMPNIPEMGKVWGPWGNAINLAIQKADSNLKKIVEDMVSEIKKAIGR</sequence>
<evidence type="ECO:0000313" key="6">
    <source>
        <dbReference type="EMBL" id="KGQ21961.1"/>
    </source>
</evidence>
<dbReference type="PANTHER" id="PTHR30061">
    <property type="entry name" value="MALTOSE-BINDING PERIPLASMIC PROTEIN"/>
    <property type="match status" value="1"/>
</dbReference>
<evidence type="ECO:0000256" key="1">
    <source>
        <dbReference type="ARBA" id="ARBA00008520"/>
    </source>
</evidence>
<accession>A0A0A2WP51</accession>
<dbReference type="OrthoDB" id="9766758at2"/>
<dbReference type="PANTHER" id="PTHR30061:SF50">
    <property type="entry name" value="MALTOSE_MALTODEXTRIN-BINDING PERIPLASMIC PROTEIN"/>
    <property type="match status" value="1"/>
</dbReference>
<dbReference type="InterPro" id="IPR006059">
    <property type="entry name" value="SBP"/>
</dbReference>
<dbReference type="InterPro" id="IPR006060">
    <property type="entry name" value="Maltose/Cyclodextrin-bd"/>
</dbReference>
<organism evidence="6 7">
    <name type="scientific">Thermus filiformis</name>
    <dbReference type="NCBI Taxonomy" id="276"/>
    <lineage>
        <taxon>Bacteria</taxon>
        <taxon>Thermotogati</taxon>
        <taxon>Deinococcota</taxon>
        <taxon>Deinococci</taxon>
        <taxon>Thermales</taxon>
        <taxon>Thermaceae</taxon>
        <taxon>Thermus</taxon>
    </lineage>
</organism>
<reference evidence="6 7" key="1">
    <citation type="journal article" date="2015" name="Genome Announc.">
        <title>Draft Genome Sequence of the Thermophile Thermus filiformis ATCC 43280, Producer of Carotenoid-(Di)glucoside-Branched Fatty Acid (Di)esters and Source of Hyperthermostable Enzymes of Biotechnological Interest.</title>
        <authorList>
            <person name="Mandelli F."/>
            <person name="Oliveira Ramires B."/>
            <person name="Couger M.B."/>
            <person name="Paixao D.A."/>
            <person name="Camilo C.M."/>
            <person name="Polikarpov I."/>
            <person name="Prade R."/>
            <person name="Riano-Pachon D.M."/>
            <person name="Squina F.M."/>
        </authorList>
    </citation>
    <scope>NUCLEOTIDE SEQUENCE [LARGE SCALE GENOMIC DNA]</scope>
    <source>
        <strain evidence="6 7">ATCC 43280</strain>
    </source>
</reference>
<dbReference type="PATRIC" id="fig|276.5.peg.1221"/>
<feature type="signal peptide" evidence="5">
    <location>
        <begin position="1"/>
        <end position="17"/>
    </location>
</feature>
<dbReference type="GO" id="GO:0015144">
    <property type="term" value="F:carbohydrate transmembrane transporter activity"/>
    <property type="evidence" value="ECO:0007669"/>
    <property type="project" value="InterPro"/>
</dbReference>
<evidence type="ECO:0000256" key="4">
    <source>
        <dbReference type="ARBA" id="ARBA00022729"/>
    </source>
</evidence>